<dbReference type="Pfam" id="PF13843">
    <property type="entry name" value="DDE_Tnp_1_7"/>
    <property type="match status" value="1"/>
</dbReference>
<feature type="region of interest" description="Disordered" evidence="6">
    <location>
        <begin position="1822"/>
        <end position="1861"/>
    </location>
</feature>
<evidence type="ECO:0000256" key="6">
    <source>
        <dbReference type="SAM" id="MobiDB-lite"/>
    </source>
</evidence>
<keyword evidence="3" id="KW-0862">Zinc</keyword>
<keyword evidence="1" id="KW-0479">Metal-binding</keyword>
<evidence type="ECO:0000256" key="2">
    <source>
        <dbReference type="ARBA" id="ARBA00022771"/>
    </source>
</evidence>
<dbReference type="PROSITE" id="PS00028">
    <property type="entry name" value="ZINC_FINGER_C2H2_1"/>
    <property type="match status" value="6"/>
</dbReference>
<feature type="region of interest" description="Disordered" evidence="6">
    <location>
        <begin position="451"/>
        <end position="480"/>
    </location>
</feature>
<dbReference type="Pfam" id="PF00096">
    <property type="entry name" value="zf-C2H2"/>
    <property type="match status" value="3"/>
</dbReference>
<dbReference type="SMART" id="SM00355">
    <property type="entry name" value="ZnF_C2H2"/>
    <property type="match status" value="6"/>
</dbReference>
<feature type="compositionally biased region" description="Basic and acidic residues" evidence="6">
    <location>
        <begin position="845"/>
        <end position="863"/>
    </location>
</feature>
<feature type="domain" description="C2H2-type" evidence="7">
    <location>
        <begin position="115"/>
        <end position="142"/>
    </location>
</feature>
<dbReference type="InterPro" id="IPR029526">
    <property type="entry name" value="PGBD"/>
</dbReference>
<feature type="compositionally biased region" description="Polar residues" evidence="6">
    <location>
        <begin position="724"/>
        <end position="751"/>
    </location>
</feature>
<dbReference type="SUPFAM" id="SSF57667">
    <property type="entry name" value="beta-beta-alpha zinc fingers"/>
    <property type="match status" value="2"/>
</dbReference>
<reference evidence="8" key="3">
    <citation type="submission" date="2025-09" db="UniProtKB">
        <authorList>
            <consortium name="Ensembl"/>
        </authorList>
    </citation>
    <scope>IDENTIFICATION</scope>
</reference>
<name>A0A8C9WBQ0_SCLFO</name>
<gene>
    <name evidence="8" type="primary">LOC108922216</name>
</gene>
<feature type="coiled-coil region" evidence="5">
    <location>
        <begin position="1172"/>
        <end position="1238"/>
    </location>
</feature>
<feature type="domain" description="C2H2-type" evidence="7">
    <location>
        <begin position="143"/>
        <end position="170"/>
    </location>
</feature>
<dbReference type="Proteomes" id="UP000694397">
    <property type="component" value="Chromosome 18"/>
</dbReference>
<feature type="compositionally biased region" description="Low complexity" evidence="6">
    <location>
        <begin position="1837"/>
        <end position="1861"/>
    </location>
</feature>
<evidence type="ECO:0000313" key="9">
    <source>
        <dbReference type="Proteomes" id="UP000694397"/>
    </source>
</evidence>
<evidence type="ECO:0000256" key="5">
    <source>
        <dbReference type="SAM" id="Coils"/>
    </source>
</evidence>
<sequence>MEHTPEEGVVIERKEEITFLKEPVLDSNTGDAQGDVMVGQVVPFVRKEIPPKKDRMDPLKIDMSKPISMPHTSAQLSLQCLECHIIFSDHKSRERHLKHSHPAEYEQCMLGDALFACYVCDRHFTCSRELMAHQRTHTEKQPFKCPICGDAFSRSSELTHHKKVHFGKHGYTCADCGKPCKTLTLLKYHQRTHTGERPYVCKDCGRRFSMSKALQKHRFLHNYDTKVVEETIFLSSATSTAHTTKLTGPEVAFSCCLCGVAFKSAKTMLQHMKHKHSQQREAELNNTVSAGEQLKDGEIMKSQTETCEPIQVLGNMDTFEQGQGLQVIETLGQEQMQQLIETLGQEQTVEHVAIVVQEQLEEQHEDACEQKQPTELELTQKDIATVEEQQVHFGTIELTQAQGQIKNIDMEQAHLHMDTLELELTQDHIETIVLTPVEGHEEAFLLDQTNEQTQRVETAQSPSEEDKAEQANGQVQTEELQHTDGQVGVQLELTQEQVHSGELEQRQPETVQLEQIQGEMEMVELKQIQILEQTETQVIEQGKTQKPMGEGQEENTACDRLEDIQDLSEKTKELQEKTSAQQEKIDECLFQINGTEQEEINHSEHSQNNVLHTHNLEVLAMPTESKDTEESSQISSHAIPLQEIIDESLQVQPKEAQLINEPVKNPQYLKPVEAFPEHTVKEKEQIKHAKKQRKVKQRKPTQTKKGQLVGQFIPPEKQSHSKQDPLQTCKMQKKSVSQCHKQKQKPSTQMTVDKLELKQKSGKEKAKKQDKKVKSHPLLQEKMQQAVPRSSKQMQGVQPRKKLKQIQKAVCQKQSKPKKGQDQVLLKDTQKNRKRGQISEVQFRNQEKFVAEKKLKKQDEANEQKNTNSISLLKDLEQIKQQSLLLLKGHKQPQLKVHKLDPKKTQGMLPVQKQKRTKTQEPQQNMPIQKRRRQTRNSKGRHKDIRKSHPSNSSLVSSTPPAKSKPPRKRKAPSAGVSEIVHARRALSCEECEERFSDRVALEDLNENEVGKISVATDWDMEVEMGEIGLGERVERVSFPALNPSPSLASTFLEGEGQGGGEDNRGVNGDRNVIVVPLDSSILDTSKITTCPLLLHTSSKSFQVKENQNNTNLPNLSLVTEEEIKEELLSEVNLVTVGDDSMENHLHLSEENQEISLNISETALNSNTNMVSSTTETEVKQEEDEIEVEKKENVRRRALRGRGRRRGTNILQRGGGQMQKVREDLKELEKEKDGCHIVLEVQPLTSCDEEEPKICASLSRSCLPTSLEESSDEQLVFELDSVTTSVEVLKTEEGMDGERVEDEGTREKNCQSPCILLERFLTRRERPEEDVDQCQDEMNNEKNVSFFFFFFFNNLCYGLVNSVKNFLDDLIMQPFSKLLELADFLLQNSEAEDSEGNSDSEPEEEACVLARYNEGRRGLANSDKSSRSDQDFNRMYVKAKYVNFEESKGEKTPIDYFTSYLDWDTWEEIASCNTAWSESPIPVTAKEMAQFVGIHIAMGTLKFPDLKLYWQDLTRVPLIADTMPASRFFQLAGKVRLGLGDVVLVRNSDVHNPSPYHSSRQNTTPSSVIHDSNLANTDPLWRVRALLERVRAGCLALTREGNFGVDEYPIHLGRPIRRKSANNARPTLNCAVLVGAGGLILDFNLNVGDSNKEDMIEKMVPRSKKRGEGAVFLCKEELSTPAVLEHLLSAGVKSAARVGGVRGGIGDEFVSSDGKLTLFRCQQGFILSNFSKKQSCPFTIVEDFEGTQKVARLTREMLSLYRTPLSASSAACWPQTVLWHLIDMALVNSWLQYRIDHHHLREPMKLMTFRLEVSKALILSNYSNTPNSSPPPPPLAPQLTSQDSTVSPSPTAHATAPSPDATSRYDGFGHWPEQLSEGEGGRCRFGGCDRTSRVRCLKCCVFLCISQSNNCFLKFHCKGSV</sequence>
<accession>A0A8C9WBQ0</accession>
<feature type="compositionally biased region" description="Polar residues" evidence="6">
    <location>
        <begin position="787"/>
        <end position="796"/>
    </location>
</feature>
<dbReference type="Ensembl" id="ENSSFOT00015079056.1">
    <property type="protein sequence ID" value="ENSSFOP00015071282.1"/>
    <property type="gene ID" value="ENSSFOG00015029764.1"/>
</dbReference>
<keyword evidence="2 4" id="KW-0863">Zinc-finger</keyword>
<proteinExistence type="predicted"/>
<reference evidence="8 9" key="1">
    <citation type="submission" date="2019-04" db="EMBL/GenBank/DDBJ databases">
        <authorList>
            <consortium name="Wellcome Sanger Institute Data Sharing"/>
        </authorList>
    </citation>
    <scope>NUCLEOTIDE SEQUENCE [LARGE SCALE GENOMIC DNA]</scope>
</reference>
<protein>
    <recommendedName>
        <fullName evidence="7">C2H2-type domain-containing protein</fullName>
    </recommendedName>
</protein>
<feature type="domain" description="C2H2-type" evidence="7">
    <location>
        <begin position="253"/>
        <end position="281"/>
    </location>
</feature>
<keyword evidence="5" id="KW-0175">Coiled coil</keyword>
<reference evidence="8" key="2">
    <citation type="submission" date="2025-08" db="UniProtKB">
        <authorList>
            <consortium name="Ensembl"/>
        </authorList>
    </citation>
    <scope>IDENTIFICATION</scope>
</reference>
<feature type="domain" description="C2H2-type" evidence="7">
    <location>
        <begin position="171"/>
        <end position="198"/>
    </location>
</feature>
<dbReference type="Gene3D" id="3.30.160.60">
    <property type="entry name" value="Classic Zinc Finger"/>
    <property type="match status" value="4"/>
</dbReference>
<feature type="compositionally biased region" description="Basic residues" evidence="6">
    <location>
        <begin position="765"/>
        <end position="775"/>
    </location>
</feature>
<evidence type="ECO:0000256" key="1">
    <source>
        <dbReference type="ARBA" id="ARBA00022723"/>
    </source>
</evidence>
<feature type="region of interest" description="Disordered" evidence="6">
    <location>
        <begin position="894"/>
        <end position="977"/>
    </location>
</feature>
<dbReference type="GO" id="GO:0008270">
    <property type="term" value="F:zinc ion binding"/>
    <property type="evidence" value="ECO:0007669"/>
    <property type="project" value="UniProtKB-KW"/>
</dbReference>
<evidence type="ECO:0000259" key="7">
    <source>
        <dbReference type="PROSITE" id="PS50157"/>
    </source>
</evidence>
<feature type="compositionally biased region" description="Basic and acidic residues" evidence="6">
    <location>
        <begin position="753"/>
        <end position="764"/>
    </location>
</feature>
<keyword evidence="9" id="KW-1185">Reference proteome</keyword>
<feature type="compositionally biased region" description="Basic residues" evidence="6">
    <location>
        <begin position="929"/>
        <end position="949"/>
    </location>
</feature>
<dbReference type="PANTHER" id="PTHR47272:SF2">
    <property type="entry name" value="PIGGYBAC TRANSPOSABLE ELEMENT-DERIVED PROTEIN 3-LIKE"/>
    <property type="match status" value="1"/>
</dbReference>
<evidence type="ECO:0000313" key="8">
    <source>
        <dbReference type="Ensembl" id="ENSSFOP00015071282.1"/>
    </source>
</evidence>
<organism evidence="8 9">
    <name type="scientific">Scleropages formosus</name>
    <name type="common">Asian bonytongue</name>
    <name type="synonym">Osteoglossum formosum</name>
    <dbReference type="NCBI Taxonomy" id="113540"/>
    <lineage>
        <taxon>Eukaryota</taxon>
        <taxon>Metazoa</taxon>
        <taxon>Chordata</taxon>
        <taxon>Craniata</taxon>
        <taxon>Vertebrata</taxon>
        <taxon>Euteleostomi</taxon>
        <taxon>Actinopterygii</taxon>
        <taxon>Neopterygii</taxon>
        <taxon>Teleostei</taxon>
        <taxon>Osteoglossocephala</taxon>
        <taxon>Osteoglossomorpha</taxon>
        <taxon>Osteoglossiformes</taxon>
        <taxon>Osteoglossidae</taxon>
        <taxon>Scleropages</taxon>
    </lineage>
</organism>
<dbReference type="InterPro" id="IPR013087">
    <property type="entry name" value="Znf_C2H2_type"/>
</dbReference>
<dbReference type="GeneTree" id="ENSGT00980000198710"/>
<feature type="region of interest" description="Disordered" evidence="6">
    <location>
        <begin position="1046"/>
        <end position="1068"/>
    </location>
</feature>
<dbReference type="PROSITE" id="PS50157">
    <property type="entry name" value="ZINC_FINGER_C2H2_2"/>
    <property type="match status" value="6"/>
</dbReference>
<feature type="domain" description="C2H2-type" evidence="7">
    <location>
        <begin position="199"/>
        <end position="226"/>
    </location>
</feature>
<evidence type="ECO:0000256" key="4">
    <source>
        <dbReference type="PROSITE-ProRule" id="PRU00042"/>
    </source>
</evidence>
<feature type="compositionally biased region" description="Basic residues" evidence="6">
    <location>
        <begin position="688"/>
        <end position="702"/>
    </location>
</feature>
<feature type="region of interest" description="Disordered" evidence="6">
    <location>
        <begin position="683"/>
        <end position="873"/>
    </location>
</feature>
<dbReference type="OrthoDB" id="8959229at2759"/>
<feature type="domain" description="C2H2-type" evidence="7">
    <location>
        <begin position="78"/>
        <end position="106"/>
    </location>
</feature>
<feature type="compositionally biased region" description="Polar residues" evidence="6">
    <location>
        <begin position="451"/>
        <end position="462"/>
    </location>
</feature>
<dbReference type="FunFam" id="3.30.160.60:FF:002343">
    <property type="entry name" value="Zinc finger protein 33A"/>
    <property type="match status" value="2"/>
</dbReference>
<dbReference type="InterPro" id="IPR036236">
    <property type="entry name" value="Znf_C2H2_sf"/>
</dbReference>
<evidence type="ECO:0000256" key="3">
    <source>
        <dbReference type="ARBA" id="ARBA00022833"/>
    </source>
</evidence>
<dbReference type="PANTHER" id="PTHR47272">
    <property type="entry name" value="DDE_TNP_1_7 DOMAIN-CONTAINING PROTEIN"/>
    <property type="match status" value="1"/>
</dbReference>